<reference evidence="1" key="2">
    <citation type="journal article" date="2015" name="Data Brief">
        <title>Shoot transcriptome of the giant reed, Arundo donax.</title>
        <authorList>
            <person name="Barrero R.A."/>
            <person name="Guerrero F.D."/>
            <person name="Moolhuijzen P."/>
            <person name="Goolsby J.A."/>
            <person name="Tidwell J."/>
            <person name="Bellgard S.E."/>
            <person name="Bellgard M.I."/>
        </authorList>
    </citation>
    <scope>NUCLEOTIDE SEQUENCE</scope>
    <source>
        <tissue evidence="1">Shoot tissue taken approximately 20 cm above the soil surface</tissue>
    </source>
</reference>
<sequence>MQIVIAMDSGTSPLATKVT</sequence>
<accession>A0A0A9HB49</accession>
<reference evidence="1" key="1">
    <citation type="submission" date="2014-09" db="EMBL/GenBank/DDBJ databases">
        <authorList>
            <person name="Magalhaes I.L.F."/>
            <person name="Oliveira U."/>
            <person name="Santos F.R."/>
            <person name="Vidigal T.H.D.A."/>
            <person name="Brescovit A.D."/>
            <person name="Santos A.J."/>
        </authorList>
    </citation>
    <scope>NUCLEOTIDE SEQUENCE</scope>
    <source>
        <tissue evidence="1">Shoot tissue taken approximately 20 cm above the soil surface</tissue>
    </source>
</reference>
<proteinExistence type="predicted"/>
<evidence type="ECO:0000313" key="1">
    <source>
        <dbReference type="EMBL" id="JAE32066.1"/>
    </source>
</evidence>
<protein>
    <submittedName>
        <fullName evidence="1">Bile acid sodium symporter/ transporter</fullName>
    </submittedName>
</protein>
<dbReference type="AlphaFoldDB" id="A0A0A9HB49"/>
<name>A0A0A9HB49_ARUDO</name>
<organism evidence="1">
    <name type="scientific">Arundo donax</name>
    <name type="common">Giant reed</name>
    <name type="synonym">Donax arundinaceus</name>
    <dbReference type="NCBI Taxonomy" id="35708"/>
    <lineage>
        <taxon>Eukaryota</taxon>
        <taxon>Viridiplantae</taxon>
        <taxon>Streptophyta</taxon>
        <taxon>Embryophyta</taxon>
        <taxon>Tracheophyta</taxon>
        <taxon>Spermatophyta</taxon>
        <taxon>Magnoliopsida</taxon>
        <taxon>Liliopsida</taxon>
        <taxon>Poales</taxon>
        <taxon>Poaceae</taxon>
        <taxon>PACMAD clade</taxon>
        <taxon>Arundinoideae</taxon>
        <taxon>Arundineae</taxon>
        <taxon>Arundo</taxon>
    </lineage>
</organism>
<dbReference type="EMBL" id="GBRH01165830">
    <property type="protein sequence ID" value="JAE32066.1"/>
    <property type="molecule type" value="Transcribed_RNA"/>
</dbReference>